<reference evidence="3 4" key="1">
    <citation type="submission" date="2017-10" db="EMBL/GenBank/DDBJ databases">
        <title>Massilia psychrophilum sp. nov., a novel purple-pigmented bacterium isolated from Tianshan glacier, Xinjiang Municipality, China.</title>
        <authorList>
            <person name="Wang H."/>
        </authorList>
    </citation>
    <scope>NUCLEOTIDE SEQUENCE [LARGE SCALE GENOMIC DNA]</scope>
    <source>
        <strain evidence="3 4">JCM 30074</strain>
    </source>
</reference>
<evidence type="ECO:0000259" key="2">
    <source>
        <dbReference type="Pfam" id="PF07819"/>
    </source>
</evidence>
<accession>A0A2G8TF18</accession>
<proteinExistence type="predicted"/>
<dbReference type="OrthoDB" id="9814331at2"/>
<dbReference type="EMBL" id="PDOC01000006">
    <property type="protein sequence ID" value="PIL44646.1"/>
    <property type="molecule type" value="Genomic_DNA"/>
</dbReference>
<feature type="domain" description="GPI inositol-deacylase PGAP1-like alpha/beta" evidence="2">
    <location>
        <begin position="259"/>
        <end position="297"/>
    </location>
</feature>
<dbReference type="InterPro" id="IPR029058">
    <property type="entry name" value="AB_hydrolase_fold"/>
</dbReference>
<dbReference type="SUPFAM" id="SSF53474">
    <property type="entry name" value="alpha/beta-Hydrolases"/>
    <property type="match status" value="1"/>
</dbReference>
<dbReference type="InterPro" id="IPR012908">
    <property type="entry name" value="PGAP1-ab_dom-like"/>
</dbReference>
<dbReference type="Gene3D" id="3.40.50.1820">
    <property type="entry name" value="alpha/beta hydrolase"/>
    <property type="match status" value="1"/>
</dbReference>
<dbReference type="RefSeq" id="WP_099788707.1">
    <property type="nucleotide sequence ID" value="NZ_JBHLYV010000004.1"/>
</dbReference>
<organism evidence="3 4">
    <name type="scientific">Massilia eurypsychrophila</name>
    <dbReference type="NCBI Taxonomy" id="1485217"/>
    <lineage>
        <taxon>Bacteria</taxon>
        <taxon>Pseudomonadati</taxon>
        <taxon>Pseudomonadota</taxon>
        <taxon>Betaproteobacteria</taxon>
        <taxon>Burkholderiales</taxon>
        <taxon>Oxalobacteraceae</taxon>
        <taxon>Telluria group</taxon>
        <taxon>Massilia</taxon>
    </lineage>
</organism>
<comment type="caution">
    <text evidence="3">The sequence shown here is derived from an EMBL/GenBank/DDBJ whole genome shotgun (WGS) entry which is preliminary data.</text>
</comment>
<sequence>MAEDNTLTGYRLPVNHEQKKGAVAQGFVTPKQDRIPQIHSIPPKRVLPIIFIPGIMGSNLRMSAARQRDLNKKNNIAWRPDHLSVTIPQRKESARERQQRLDPDATELDIYDPIANSTGDATETADQRSSEVRVAGNYVSFSHLDGPMLQNDLPGTKNPKTREEKARERGWGEVYFSSYENILWLCELHLNAAFSKGTMATYLAKFILGIAPSAWQAHPTPLLKKLDEQTMRDTVKGSWFPVHAMGYNWLKGNARSGLMIAERIRKLMKRYEDQGFQCEKVILVTHSMGGLVARAVIHPDIGGLNEHVLGVVHGVMPAIGAGTAYKRVRCGFEGSGVSAKVLGYIGSHVTPVLGNSQGGLELLPSQAYGNHWLQVKHNGATLKSLPENGDPYEEIYKVRDRWFGLLREEWINPANMPSSGFDATCKLLDRAKKFHNMIADTYHDQSYAHYGADRAGPAWEKVVWEIDQHANVQNVNLLTIVGDDAKGTLQVTNASLASGKDNAVKPFNVKLLDPAEPGDQTVPLHSADAQLRSGKFKGIFRQTGYEHQGSYSDSAVLASTLYSLFRIASTMKWSK</sequence>
<keyword evidence="4" id="KW-1185">Reference proteome</keyword>
<dbReference type="AlphaFoldDB" id="A0A2G8TF18"/>
<gene>
    <name evidence="3" type="ORF">CR105_12060</name>
</gene>
<feature type="compositionally biased region" description="Basic and acidic residues" evidence="1">
    <location>
        <begin position="89"/>
        <end position="102"/>
    </location>
</feature>
<feature type="region of interest" description="Disordered" evidence="1">
    <location>
        <begin position="81"/>
        <end position="102"/>
    </location>
</feature>
<evidence type="ECO:0000313" key="3">
    <source>
        <dbReference type="EMBL" id="PIL44646.1"/>
    </source>
</evidence>
<dbReference type="GO" id="GO:0016788">
    <property type="term" value="F:hydrolase activity, acting on ester bonds"/>
    <property type="evidence" value="ECO:0007669"/>
    <property type="project" value="InterPro"/>
</dbReference>
<evidence type="ECO:0000256" key="1">
    <source>
        <dbReference type="SAM" id="MobiDB-lite"/>
    </source>
</evidence>
<protein>
    <recommendedName>
        <fullName evidence="2">GPI inositol-deacylase PGAP1-like alpha/beta domain-containing protein</fullName>
    </recommendedName>
</protein>
<dbReference type="Pfam" id="PF07819">
    <property type="entry name" value="PGAP1"/>
    <property type="match status" value="1"/>
</dbReference>
<evidence type="ECO:0000313" key="4">
    <source>
        <dbReference type="Proteomes" id="UP000230390"/>
    </source>
</evidence>
<name>A0A2G8TF18_9BURK</name>
<dbReference type="Proteomes" id="UP000230390">
    <property type="component" value="Unassembled WGS sequence"/>
</dbReference>